<protein>
    <submittedName>
        <fullName evidence="10">MYB transcription factor MYB133</fullName>
    </submittedName>
</protein>
<evidence type="ECO:0000256" key="4">
    <source>
        <dbReference type="ARBA" id="ARBA00023163"/>
    </source>
</evidence>
<dbReference type="FunFam" id="1.10.10.60:FF:000023">
    <property type="entry name" value="protein REVEILLE 6 isoform X1"/>
    <property type="match status" value="1"/>
</dbReference>
<feature type="region of interest" description="Disordered" evidence="6">
    <location>
        <begin position="108"/>
        <end position="144"/>
    </location>
</feature>
<keyword evidence="2" id="KW-0805">Transcription regulation</keyword>
<evidence type="ECO:0000256" key="2">
    <source>
        <dbReference type="ARBA" id="ARBA00023015"/>
    </source>
</evidence>
<feature type="domain" description="HTH myb-type" evidence="9">
    <location>
        <begin position="54"/>
        <end position="108"/>
    </location>
</feature>
<dbReference type="RefSeq" id="NP_001237536.2">
    <property type="nucleotide sequence ID" value="NM_001250607.2"/>
</dbReference>
<dbReference type="PANTHER" id="PTHR12802">
    <property type="entry name" value="SWI/SNF COMPLEX-RELATED"/>
    <property type="match status" value="1"/>
</dbReference>
<dbReference type="SUPFAM" id="SSF46689">
    <property type="entry name" value="Homeodomain-like"/>
    <property type="match status" value="1"/>
</dbReference>
<keyword evidence="4" id="KW-0804">Transcription</keyword>
<dbReference type="PROSITE" id="PS51293">
    <property type="entry name" value="SANT"/>
    <property type="match status" value="1"/>
</dbReference>
<dbReference type="EMBL" id="DQ822916">
    <property type="protein sequence ID" value="ABH02857.1"/>
    <property type="molecule type" value="mRNA"/>
</dbReference>
<dbReference type="KEGG" id="gmx:778164"/>
<feature type="domain" description="Myb-like" evidence="7">
    <location>
        <begin position="54"/>
        <end position="104"/>
    </location>
</feature>
<dbReference type="GO" id="GO:0005634">
    <property type="term" value="C:nucleus"/>
    <property type="evidence" value="ECO:0007669"/>
    <property type="project" value="UniProtKB-SubCell"/>
</dbReference>
<dbReference type="InterPro" id="IPR017930">
    <property type="entry name" value="Myb_dom"/>
</dbReference>
<evidence type="ECO:0000313" key="10">
    <source>
        <dbReference type="EMBL" id="ABH02857.1"/>
    </source>
</evidence>
<dbReference type="InterPro" id="IPR009057">
    <property type="entry name" value="Homeodomain-like_sf"/>
</dbReference>
<feature type="domain" description="SANT" evidence="8">
    <location>
        <begin position="57"/>
        <end position="108"/>
    </location>
</feature>
<dbReference type="PANTHER" id="PTHR12802:SF167">
    <property type="entry name" value="PROTEIN REVEILLE 5"/>
    <property type="match status" value="1"/>
</dbReference>
<keyword evidence="3" id="KW-0238">DNA-binding</keyword>
<proteinExistence type="evidence at transcript level"/>
<feature type="region of interest" description="Disordered" evidence="6">
    <location>
        <begin position="28"/>
        <end position="49"/>
    </location>
</feature>
<evidence type="ECO:0000256" key="3">
    <source>
        <dbReference type="ARBA" id="ARBA00023125"/>
    </source>
</evidence>
<dbReference type="SMART" id="SM00717">
    <property type="entry name" value="SANT"/>
    <property type="match status" value="1"/>
</dbReference>
<name>Q0PJI6_SOYBN</name>
<feature type="compositionally biased region" description="Pro residues" evidence="6">
    <location>
        <begin position="28"/>
        <end position="37"/>
    </location>
</feature>
<dbReference type="GO" id="GO:0003677">
    <property type="term" value="F:DNA binding"/>
    <property type="evidence" value="ECO:0007669"/>
    <property type="project" value="UniProtKB-KW"/>
</dbReference>
<dbReference type="PROSITE" id="PS50090">
    <property type="entry name" value="MYB_LIKE"/>
    <property type="match status" value="1"/>
</dbReference>
<dbReference type="OrthoDB" id="118550at2759"/>
<feature type="compositionally biased region" description="Polar residues" evidence="6">
    <location>
        <begin position="215"/>
        <end position="233"/>
    </location>
</feature>
<dbReference type="InterPro" id="IPR001005">
    <property type="entry name" value="SANT/Myb"/>
</dbReference>
<gene>
    <name evidence="10" type="primary">MYB133</name>
</gene>
<dbReference type="PROSITE" id="PS51294">
    <property type="entry name" value="HTH_MYB"/>
    <property type="match status" value="1"/>
</dbReference>
<dbReference type="InterPro" id="IPR017884">
    <property type="entry name" value="SANT_dom"/>
</dbReference>
<sequence>MVSVNPSPAQGFYFFDPSNMVLPGVNNLPPPPPPAPPSHAAVEDPSKKIRKPYTITKSRESWTEQEHDKFLEALQLFDRDWKKIEAFVGSKTVIQIRSHAQKYFLKVQKKGTSEHVPPPRPKRKAARPYPQKAPKTPTVSQVMGPLQSSSSFIEPAYIYIPDSSSALGTPVTNMPSSSWNYNNTPQSVNVPQVTRDDMGFTVAGQTAPLNCCCSSSNESTPPTWPSSKRTNQGDQEPIKVMPDFAQVYSFIGSVFDPNSTNHLQKLRQMDPLNVETILLLMRNLSINLMSPEFEDHKRLLSSYDTDSDKSKLVNICSKSLTNKSESAVLSA</sequence>
<dbReference type="GO" id="GO:0010468">
    <property type="term" value="P:regulation of gene expression"/>
    <property type="evidence" value="ECO:0007669"/>
    <property type="project" value="UniProtKB-ARBA"/>
</dbReference>
<comment type="subcellular location">
    <subcellularLocation>
        <location evidence="1">Nucleus</location>
    </subcellularLocation>
</comment>
<evidence type="ECO:0000259" key="7">
    <source>
        <dbReference type="PROSITE" id="PS50090"/>
    </source>
</evidence>
<dbReference type="NCBIfam" id="TIGR01557">
    <property type="entry name" value="myb_SHAQKYF"/>
    <property type="match status" value="1"/>
</dbReference>
<feature type="region of interest" description="Disordered" evidence="6">
    <location>
        <begin position="214"/>
        <end position="233"/>
    </location>
</feature>
<accession>Q0PJI6</accession>
<evidence type="ECO:0000259" key="9">
    <source>
        <dbReference type="PROSITE" id="PS51294"/>
    </source>
</evidence>
<reference evidence="10" key="1">
    <citation type="submission" date="2006-06" db="EMBL/GenBank/DDBJ databases">
        <title>Soybean MYB genes response to abiotic stresses.</title>
        <authorList>
            <person name="Liao Y."/>
            <person name="Tian A.-G."/>
            <person name="Zhang J.-S."/>
            <person name="Chen S.-Y."/>
        </authorList>
    </citation>
    <scope>NUCLEOTIDE SEQUENCE</scope>
</reference>
<keyword evidence="5" id="KW-0539">Nucleus</keyword>
<evidence type="ECO:0000256" key="6">
    <source>
        <dbReference type="SAM" id="MobiDB-lite"/>
    </source>
</evidence>
<dbReference type="ExpressionAtlas" id="Q0PJI6">
    <property type="expression patterns" value="baseline and differential"/>
</dbReference>
<evidence type="ECO:0000256" key="5">
    <source>
        <dbReference type="ARBA" id="ARBA00023242"/>
    </source>
</evidence>
<dbReference type="Pfam" id="PF00249">
    <property type="entry name" value="Myb_DNA-binding"/>
    <property type="match status" value="1"/>
</dbReference>
<dbReference type="CDD" id="cd00167">
    <property type="entry name" value="SANT"/>
    <property type="match status" value="1"/>
</dbReference>
<organism evidence="10">
    <name type="scientific">Glycine max</name>
    <name type="common">Soybean</name>
    <name type="synonym">Glycine hispida</name>
    <dbReference type="NCBI Taxonomy" id="3847"/>
    <lineage>
        <taxon>Eukaryota</taxon>
        <taxon>Viridiplantae</taxon>
        <taxon>Streptophyta</taxon>
        <taxon>Embryophyta</taxon>
        <taxon>Tracheophyta</taxon>
        <taxon>Spermatophyta</taxon>
        <taxon>Magnoliopsida</taxon>
        <taxon>eudicotyledons</taxon>
        <taxon>Gunneridae</taxon>
        <taxon>Pentapetalae</taxon>
        <taxon>rosids</taxon>
        <taxon>fabids</taxon>
        <taxon>Fabales</taxon>
        <taxon>Fabaceae</taxon>
        <taxon>Papilionoideae</taxon>
        <taxon>50 kb inversion clade</taxon>
        <taxon>NPAAA clade</taxon>
        <taxon>indigoferoid/millettioid clade</taxon>
        <taxon>Phaseoleae</taxon>
        <taxon>Glycine</taxon>
        <taxon>Glycine subgen. Soja</taxon>
    </lineage>
</organism>
<dbReference type="InterPro" id="IPR006447">
    <property type="entry name" value="Myb_dom_plants"/>
</dbReference>
<dbReference type="GeneID" id="778164"/>
<evidence type="ECO:0000256" key="1">
    <source>
        <dbReference type="ARBA" id="ARBA00004123"/>
    </source>
</evidence>
<dbReference type="Pfam" id="PF24904">
    <property type="entry name" value="RVE6"/>
    <property type="match status" value="1"/>
</dbReference>
<dbReference type="Gene3D" id="1.10.10.60">
    <property type="entry name" value="Homeodomain-like"/>
    <property type="match status" value="1"/>
</dbReference>
<evidence type="ECO:0000259" key="8">
    <source>
        <dbReference type="PROSITE" id="PS51293"/>
    </source>
</evidence>
<dbReference type="AlphaFoldDB" id="Q0PJI6"/>